<proteinExistence type="inferred from homology"/>
<dbReference type="InterPro" id="IPR036974">
    <property type="entry name" value="PUA_sf"/>
</dbReference>
<dbReference type="NCBIfam" id="TIGR00451">
    <property type="entry name" value="unchar_dom_2"/>
    <property type="match status" value="1"/>
</dbReference>
<dbReference type="EMBL" id="CP048739">
    <property type="protein sequence ID" value="QIB75822.1"/>
    <property type="molecule type" value="Genomic_DNA"/>
</dbReference>
<evidence type="ECO:0000256" key="1">
    <source>
        <dbReference type="ARBA" id="ARBA00005030"/>
    </source>
</evidence>
<dbReference type="Pfam" id="PF01472">
    <property type="entry name" value="PUA"/>
    <property type="match status" value="1"/>
</dbReference>
<dbReference type="GO" id="GO:0016740">
    <property type="term" value="F:transferase activity"/>
    <property type="evidence" value="ECO:0007669"/>
    <property type="project" value="UniProtKB-KW"/>
</dbReference>
<dbReference type="PANTHER" id="PTHR46499:SF2">
    <property type="entry name" value="ARCHAEOSINE SYNTHASE"/>
    <property type="match status" value="1"/>
</dbReference>
<dbReference type="GO" id="GO:0003723">
    <property type="term" value="F:RNA binding"/>
    <property type="evidence" value="ECO:0007669"/>
    <property type="project" value="InterPro"/>
</dbReference>
<protein>
    <submittedName>
        <fullName evidence="4">tRNA-ribosyltransferase</fullName>
    </submittedName>
</protein>
<reference evidence="4 5" key="1">
    <citation type="submission" date="2020-02" db="EMBL/GenBank/DDBJ databases">
        <title>Whole genome sequence of Halogeometricum borinquense strain wsp4.</title>
        <authorList>
            <person name="Verma D.K."/>
            <person name="Gopal K."/>
            <person name="Prasad E.S."/>
        </authorList>
    </citation>
    <scope>NUCLEOTIDE SEQUENCE [LARGE SCALE GENOMIC DNA]</scope>
    <source>
        <strain evidence="5">wsp4</strain>
    </source>
</reference>
<dbReference type="InterPro" id="IPR040777">
    <property type="entry name" value="DUF5591"/>
</dbReference>
<dbReference type="InterPro" id="IPR038250">
    <property type="entry name" value="TGT_C2_sf"/>
</dbReference>
<accession>A0A6C0UJY8</accession>
<dbReference type="UniPathway" id="UPA00393"/>
<evidence type="ECO:0000256" key="2">
    <source>
        <dbReference type="ARBA" id="ARBA00008906"/>
    </source>
</evidence>
<gene>
    <name evidence="4" type="ORF">G3I44_16990</name>
</gene>
<dbReference type="InterPro" id="IPR015947">
    <property type="entry name" value="PUA-like_sf"/>
</dbReference>
<dbReference type="InterPro" id="IPR036511">
    <property type="entry name" value="TGT-like_sf"/>
</dbReference>
<comment type="similarity">
    <text evidence="2">Belongs to the archaeosine synthase type 1 family.</text>
</comment>
<dbReference type="Pfam" id="PF14810">
    <property type="entry name" value="TGT_C2"/>
    <property type="match status" value="1"/>
</dbReference>
<dbReference type="Pfam" id="PF17884">
    <property type="entry name" value="DUF5591"/>
    <property type="match status" value="1"/>
</dbReference>
<dbReference type="Gene3D" id="3.20.20.105">
    <property type="entry name" value="Queuine tRNA-ribosyltransferase-like"/>
    <property type="match status" value="1"/>
</dbReference>
<dbReference type="SUPFAM" id="SSF88697">
    <property type="entry name" value="PUA domain-like"/>
    <property type="match status" value="1"/>
</dbReference>
<sequence length="585" mass="64492">MTDYFEIHGRDGAARLGELRLADPVTTPALADEVVEDAGSLWAAERDVPEGADDVLTVLPHRSFPAGTDDKVQSSFAVDSPDVDYPSAAVVTAETATDVGSDAYILSNAQGFVGHASAFRDAIVAAKDALPADTALYLSGVATPRNAATLVYAGVDLVDAKLARVKGRQGMYLTSENEYFLEDLDELPCTCAACQTPREEFTHEDCAAHNVNALRAELATVRQRIRDGRLRDYIEGQARHNQWLTAAFREFDQQYGYLEERTPLIRNSEIAAASSDSIRRVEIQRFAERVTSRYKNRFDNPLVLVPCSATKPYSESQSHSQFHDAVQFRAHLASMTSPIGVVPSELELTYPAQHYDTVVTGRWSEDEKQFVASVLTQYLERNDYPRVVAHVPEHGYRDICERVEQEVDIPFEYTVEDHPTTTDSIANLMSTLQGELKYSKRERQHNTVKAIADYQFGDGAGDALFADVDVQMTSRYPKLQVRNGDGDQLAAMVPQYGVLSFTLAGARVWSDSDAPTKRVEIDNFAPHGSVLAPGVVDADDDIRVGDEVIVEGPKAFAVGRAEMFGAEMTDSTRGVAVEVRHVEEK</sequence>
<dbReference type="InterPro" id="IPR002478">
    <property type="entry name" value="PUA"/>
</dbReference>
<dbReference type="GO" id="GO:0002099">
    <property type="term" value="P:tRNA wobble guanine modification"/>
    <property type="evidence" value="ECO:0007669"/>
    <property type="project" value="TreeGrafter"/>
</dbReference>
<dbReference type="GeneID" id="44081133"/>
<dbReference type="Pfam" id="PF01702">
    <property type="entry name" value="TGT"/>
    <property type="match status" value="1"/>
</dbReference>
<dbReference type="InterPro" id="IPR050076">
    <property type="entry name" value="ArchSynthase1/Queuine_TRR"/>
</dbReference>
<dbReference type="SUPFAM" id="SSF88802">
    <property type="entry name" value="Pre-PUA domain"/>
    <property type="match status" value="1"/>
</dbReference>
<dbReference type="RefSeq" id="WP_163487556.1">
    <property type="nucleotide sequence ID" value="NZ_CP048739.1"/>
</dbReference>
<dbReference type="InterPro" id="IPR036895">
    <property type="entry name" value="Uracil-DNA_glycosylase-like_sf"/>
</dbReference>
<keyword evidence="4" id="KW-0808">Transferase</keyword>
<dbReference type="InterPro" id="IPR053418">
    <property type="entry name" value="Archaeosine_synthase_1"/>
</dbReference>
<dbReference type="CDD" id="cd21149">
    <property type="entry name" value="PUA_archaeosine_TGT"/>
    <property type="match status" value="1"/>
</dbReference>
<dbReference type="Proteomes" id="UP000465846">
    <property type="component" value="Chromosome"/>
</dbReference>
<dbReference type="SMART" id="SM00359">
    <property type="entry name" value="PUA"/>
    <property type="match status" value="1"/>
</dbReference>
<dbReference type="PANTHER" id="PTHR46499">
    <property type="entry name" value="QUEUINE TRNA-RIBOSYLTRANSFERASE"/>
    <property type="match status" value="1"/>
</dbReference>
<dbReference type="SUPFAM" id="SSF52141">
    <property type="entry name" value="Uracil-DNA glycosylase-like"/>
    <property type="match status" value="1"/>
</dbReference>
<evidence type="ECO:0000256" key="3">
    <source>
        <dbReference type="ARBA" id="ARBA00022694"/>
    </source>
</evidence>
<dbReference type="Gene3D" id="2.30.130.10">
    <property type="entry name" value="PUA domain"/>
    <property type="match status" value="1"/>
</dbReference>
<dbReference type="InterPro" id="IPR029402">
    <property type="entry name" value="TGT_C2"/>
</dbReference>
<dbReference type="Gene3D" id="3.40.50.10630">
    <property type="entry name" value="Uracil-DNA glycosylase-like"/>
    <property type="match status" value="1"/>
</dbReference>
<evidence type="ECO:0000313" key="4">
    <source>
        <dbReference type="EMBL" id="QIB75822.1"/>
    </source>
</evidence>
<organism evidence="4 5">
    <name type="scientific">Halogeometricum borinquense</name>
    <dbReference type="NCBI Taxonomy" id="60847"/>
    <lineage>
        <taxon>Archaea</taxon>
        <taxon>Methanobacteriati</taxon>
        <taxon>Methanobacteriota</taxon>
        <taxon>Stenosarchaea group</taxon>
        <taxon>Halobacteria</taxon>
        <taxon>Halobacteriales</taxon>
        <taxon>Haloferacaceae</taxon>
        <taxon>Halogeometricum</taxon>
    </lineage>
</organism>
<comment type="pathway">
    <text evidence="1">tRNA modification; archaeosine-tRNA biosynthesis.</text>
</comment>
<dbReference type="AlphaFoldDB" id="A0A6C0UJY8"/>
<name>A0A6C0UJY8_9EURY</name>
<dbReference type="InterPro" id="IPR002616">
    <property type="entry name" value="tRNA_ribo_trans-like"/>
</dbReference>
<evidence type="ECO:0000313" key="5">
    <source>
        <dbReference type="Proteomes" id="UP000465846"/>
    </source>
</evidence>
<keyword evidence="3" id="KW-0819">tRNA processing</keyword>
<dbReference type="InterPro" id="IPR004521">
    <property type="entry name" value="Uncharacterised_CHP00451"/>
</dbReference>
<dbReference type="PROSITE" id="PS50890">
    <property type="entry name" value="PUA"/>
    <property type="match status" value="1"/>
</dbReference>
<dbReference type="NCBIfam" id="NF040592">
    <property type="entry name" value="tRNA_mod_ArcS"/>
    <property type="match status" value="1"/>
</dbReference>
<dbReference type="Gene3D" id="3.10.450.90">
    <property type="entry name" value="ArcTGT, C2 domain"/>
    <property type="match status" value="1"/>
</dbReference>
<dbReference type="SUPFAM" id="SSF51713">
    <property type="entry name" value="tRNA-guanine transglycosylase"/>
    <property type="match status" value="1"/>
</dbReference>
<dbReference type="GO" id="GO:0005737">
    <property type="term" value="C:cytoplasm"/>
    <property type="evidence" value="ECO:0007669"/>
    <property type="project" value="TreeGrafter"/>
</dbReference>